<gene>
    <name evidence="1" type="ORF">NCTC7688_02217</name>
</gene>
<reference evidence="1 2" key="1">
    <citation type="submission" date="2018-06" db="EMBL/GenBank/DDBJ databases">
        <authorList>
            <consortium name="Pathogen Informatics"/>
            <person name="Doyle S."/>
        </authorList>
    </citation>
    <scope>NUCLEOTIDE SEQUENCE [LARGE SCALE GENOMIC DNA]</scope>
    <source>
        <strain evidence="1 2">NCTC7688</strain>
    </source>
</reference>
<proteinExistence type="predicted"/>
<dbReference type="RefSeq" id="WP_041079701.1">
    <property type="nucleotide sequence ID" value="NZ_CAXOQR010000016.1"/>
</dbReference>
<organism evidence="1 2">
    <name type="scientific">Staphylococcus saprophyticus</name>
    <dbReference type="NCBI Taxonomy" id="29385"/>
    <lineage>
        <taxon>Bacteria</taxon>
        <taxon>Bacillati</taxon>
        <taxon>Bacillota</taxon>
        <taxon>Bacilli</taxon>
        <taxon>Bacillales</taxon>
        <taxon>Staphylococcaceae</taxon>
        <taxon>Staphylococcus</taxon>
    </lineage>
</organism>
<evidence type="ECO:0000313" key="2">
    <source>
        <dbReference type="Proteomes" id="UP000254707"/>
    </source>
</evidence>
<dbReference type="EMBL" id="UHED01000001">
    <property type="protein sequence ID" value="SUM83923.1"/>
    <property type="molecule type" value="Genomic_DNA"/>
</dbReference>
<dbReference type="AlphaFoldDB" id="A0A380HP50"/>
<accession>A0A380HP50</accession>
<dbReference type="Proteomes" id="UP000254707">
    <property type="component" value="Unassembled WGS sequence"/>
</dbReference>
<sequence length="67" mass="7590">MKTDRLTHALLFIAGLLLLINGICAFEQNLTMLFISSILVISGICVTFVAIKLIWHNYRRLKVNNNS</sequence>
<name>A0A380HP50_STASA</name>
<evidence type="ECO:0000313" key="1">
    <source>
        <dbReference type="EMBL" id="SUM83923.1"/>
    </source>
</evidence>
<protein>
    <submittedName>
        <fullName evidence="1">Uncharacterized protein</fullName>
    </submittedName>
</protein>